<evidence type="ECO:0000313" key="2">
    <source>
        <dbReference type="EMBL" id="RPA73428.1"/>
    </source>
</evidence>
<dbReference type="AlphaFoldDB" id="A0A3N4HLN2"/>
<organism evidence="2 3">
    <name type="scientific">Ascobolus immersus RN42</name>
    <dbReference type="NCBI Taxonomy" id="1160509"/>
    <lineage>
        <taxon>Eukaryota</taxon>
        <taxon>Fungi</taxon>
        <taxon>Dikarya</taxon>
        <taxon>Ascomycota</taxon>
        <taxon>Pezizomycotina</taxon>
        <taxon>Pezizomycetes</taxon>
        <taxon>Pezizales</taxon>
        <taxon>Ascobolaceae</taxon>
        <taxon>Ascobolus</taxon>
    </lineage>
</organism>
<feature type="compositionally biased region" description="Low complexity" evidence="1">
    <location>
        <begin position="262"/>
        <end position="276"/>
    </location>
</feature>
<dbReference type="STRING" id="1160509.A0A3N4HLN2"/>
<reference evidence="2 3" key="1">
    <citation type="journal article" date="2018" name="Nat. Ecol. Evol.">
        <title>Pezizomycetes genomes reveal the molecular basis of ectomycorrhizal truffle lifestyle.</title>
        <authorList>
            <person name="Murat C."/>
            <person name="Payen T."/>
            <person name="Noel B."/>
            <person name="Kuo A."/>
            <person name="Morin E."/>
            <person name="Chen J."/>
            <person name="Kohler A."/>
            <person name="Krizsan K."/>
            <person name="Balestrini R."/>
            <person name="Da Silva C."/>
            <person name="Montanini B."/>
            <person name="Hainaut M."/>
            <person name="Levati E."/>
            <person name="Barry K.W."/>
            <person name="Belfiori B."/>
            <person name="Cichocki N."/>
            <person name="Clum A."/>
            <person name="Dockter R.B."/>
            <person name="Fauchery L."/>
            <person name="Guy J."/>
            <person name="Iotti M."/>
            <person name="Le Tacon F."/>
            <person name="Lindquist E.A."/>
            <person name="Lipzen A."/>
            <person name="Malagnac F."/>
            <person name="Mello A."/>
            <person name="Molinier V."/>
            <person name="Miyauchi S."/>
            <person name="Poulain J."/>
            <person name="Riccioni C."/>
            <person name="Rubini A."/>
            <person name="Sitrit Y."/>
            <person name="Splivallo R."/>
            <person name="Traeger S."/>
            <person name="Wang M."/>
            <person name="Zifcakova L."/>
            <person name="Wipf D."/>
            <person name="Zambonelli A."/>
            <person name="Paolocci F."/>
            <person name="Nowrousian M."/>
            <person name="Ottonello S."/>
            <person name="Baldrian P."/>
            <person name="Spatafora J.W."/>
            <person name="Henrissat B."/>
            <person name="Nagy L.G."/>
            <person name="Aury J.M."/>
            <person name="Wincker P."/>
            <person name="Grigoriev I.V."/>
            <person name="Bonfante P."/>
            <person name="Martin F.M."/>
        </authorList>
    </citation>
    <scope>NUCLEOTIDE SEQUENCE [LARGE SCALE GENOMIC DNA]</scope>
    <source>
        <strain evidence="2 3">RN42</strain>
    </source>
</reference>
<protein>
    <submittedName>
        <fullName evidence="2">Uncharacterized protein</fullName>
    </submittedName>
</protein>
<evidence type="ECO:0000256" key="1">
    <source>
        <dbReference type="SAM" id="MobiDB-lite"/>
    </source>
</evidence>
<feature type="region of interest" description="Disordered" evidence="1">
    <location>
        <begin position="222"/>
        <end position="293"/>
    </location>
</feature>
<feature type="compositionally biased region" description="Polar residues" evidence="1">
    <location>
        <begin position="1"/>
        <end position="16"/>
    </location>
</feature>
<evidence type="ECO:0000313" key="3">
    <source>
        <dbReference type="Proteomes" id="UP000275078"/>
    </source>
</evidence>
<feature type="compositionally biased region" description="Low complexity" evidence="1">
    <location>
        <begin position="232"/>
        <end position="244"/>
    </location>
</feature>
<keyword evidence="3" id="KW-1185">Reference proteome</keyword>
<accession>A0A3N4HLN2</accession>
<feature type="compositionally biased region" description="Basic and acidic residues" evidence="1">
    <location>
        <begin position="69"/>
        <end position="84"/>
    </location>
</feature>
<gene>
    <name evidence="2" type="ORF">BJ508DRAFT_334072</name>
</gene>
<dbReference type="Proteomes" id="UP000275078">
    <property type="component" value="Unassembled WGS sequence"/>
</dbReference>
<name>A0A3N4HLN2_ASCIM</name>
<proteinExistence type="predicted"/>
<feature type="region of interest" description="Disordered" evidence="1">
    <location>
        <begin position="1"/>
        <end position="101"/>
    </location>
</feature>
<sequence length="754" mass="83852">MSSDSRSPSTHSQSSGGRKRKYNNSRSQDPEERPSVVQAFGTLVAYNARKNRDAARRRQQQAPPPQLEHPPRGRNEQKRARKADPAPPVPEKPAKLRPVADDQDLLEATYSEEETTTIPETLAQKKLRLLRELEALELAEAEAASKELDPDGDLNLINRQAQLDPKNLYCLDPDALNYATVILNSNFVKKRVYCKKAIQKTRSRATLNYLLDSERVLQARETFGDPPRFELTPAPVTPVRTPPTLQCPPAPRPARSSRARSDSPPVASSEPSAPLADPSTVNRPSPLLESPAVNRPIPGAFTFLEHDEDDLADLDADETADLQQLIKALPLLPFHPTCFCLFSLNRLRRLSALDPVQQSRLPIGSAASIPLPPSPVLEASVQQSRLPTGSASNNDHDITMVDADAFTAVQAAAVRKMFEDLQREKTVSLDTFTKDCLRPEVVGVFWPDYVSTDQYLLLPPSQRSDSIITTQQGLIIIVDVSTFEPRIDRIISLCKDDARCAAQLIENYLRGAAITWFQYQLDDAQRTAMREGAENCKVWRAALKERFGVSAAAAQTAMASCVFGLPQLQAGESIVQYFSERLRLSKQMGVTANHDLLMSVWHGIVGPLRASVAAPTKDETNNAFIDRLQQLEQSWKQSYPPVGFTLHSLINHHGTPTGNLHAIPPHVSSHHGVWPTHHFTASNSNPWAVSNMDVMGQAMGMDPTVHQRDMAMDHMAMAHLAEEPEHYFQYDNSEYGSFTQPYDFVDDGYSGYWQ</sequence>
<dbReference type="EMBL" id="ML119821">
    <property type="protein sequence ID" value="RPA73428.1"/>
    <property type="molecule type" value="Genomic_DNA"/>
</dbReference>